<dbReference type="KEGG" id="naj:B1756_04770"/>
<accession>A0A2Z2HXR3</accession>
<dbReference type="EMBL" id="CP019893">
    <property type="protein sequence ID" value="ARS91683.1"/>
    <property type="molecule type" value="Genomic_DNA"/>
</dbReference>
<sequence>MARLYIYQTVHDLTQSELADRLANRPALLKGFGMPKPPTQQNISYAWSKFSAQTKTTLEAAARGMLLEAHDQGLITDVLLPTQPNENDIKETDDQPIATREYVHDHGSKVVELARRHGFAEFSSDRADNRVYEDEQILDLFANACLTQGSAHSEGEAGWFLDKNDVCDDSTFLRVIKQFSMPPGQELPKPFQEYSIEDIVAFTEEFRETLMESFDAATENILSTIRHEDPFDDRNVVAAIDFTHVPYHVWPWIDKDRQIPKADYPPMVSGYKSDGEIKHGYTFATITIVGNDVPIILGIEPVKECSAWEPEDAPADSKADVVDRLLATAQQYVDLDEVLLDRGFYSNDVYATIHDRGLVYMTPVPKYENDYESIAKIKSKDGVDAAVKHDVPFAIDGELHHTAEFLYVPATDEEADGNYAVFVTNRDHVAPNEIMHVTNSYSRRWDIENQYKSVKAFLPKTSSKDYRVRLFGFTFAALLYNLWRLTDYLVKVGMGRDIRSPPVVTAKTFVRAIGKYLREGG</sequence>
<protein>
    <submittedName>
        <fullName evidence="2">Transposase</fullName>
    </submittedName>
</protein>
<dbReference type="InterPro" id="IPR002559">
    <property type="entry name" value="Transposase_11"/>
</dbReference>
<evidence type="ECO:0000313" key="3">
    <source>
        <dbReference type="Proteomes" id="UP000250088"/>
    </source>
</evidence>
<dbReference type="GO" id="GO:0006313">
    <property type="term" value="P:DNA transposition"/>
    <property type="evidence" value="ECO:0007669"/>
    <property type="project" value="InterPro"/>
</dbReference>
<proteinExistence type="predicted"/>
<dbReference type="GO" id="GO:0004803">
    <property type="term" value="F:transposase activity"/>
    <property type="evidence" value="ECO:0007669"/>
    <property type="project" value="InterPro"/>
</dbReference>
<gene>
    <name evidence="2" type="ORF">B1756_04770</name>
</gene>
<dbReference type="GO" id="GO:0003677">
    <property type="term" value="F:DNA binding"/>
    <property type="evidence" value="ECO:0007669"/>
    <property type="project" value="InterPro"/>
</dbReference>
<evidence type="ECO:0000259" key="1">
    <source>
        <dbReference type="Pfam" id="PF01609"/>
    </source>
</evidence>
<dbReference type="AlphaFoldDB" id="A0A2Z2HXR3"/>
<reference evidence="3" key="1">
    <citation type="submission" date="2017-02" db="EMBL/GenBank/DDBJ databases">
        <title>Natronthermophilus aegyptiacus gen. nov.,sp. nov., an aerobic, extremely halophilic alkalithermophilic archaeon isolated from the athalassohaline Wadi An Natrun, Egypt.</title>
        <authorList>
            <person name="Zhao B."/>
        </authorList>
    </citation>
    <scope>NUCLEOTIDE SEQUENCE [LARGE SCALE GENOMIC DNA]</scope>
    <source>
        <strain evidence="3">JW/NM-HA 15</strain>
    </source>
</reference>
<feature type="domain" description="Transposase IS4-like" evidence="1">
    <location>
        <begin position="321"/>
        <end position="482"/>
    </location>
</feature>
<keyword evidence="3" id="KW-1185">Reference proteome</keyword>
<dbReference type="InterPro" id="IPR012337">
    <property type="entry name" value="RNaseH-like_sf"/>
</dbReference>
<dbReference type="SUPFAM" id="SSF53098">
    <property type="entry name" value="Ribonuclease H-like"/>
    <property type="match status" value="1"/>
</dbReference>
<dbReference type="Pfam" id="PF01609">
    <property type="entry name" value="DDE_Tnp_1"/>
    <property type="match status" value="1"/>
</dbReference>
<dbReference type="Proteomes" id="UP000250088">
    <property type="component" value="Chromosome"/>
</dbReference>
<organism evidence="2 3">
    <name type="scientific">Natrarchaeobaculum aegyptiacum</name>
    <dbReference type="NCBI Taxonomy" id="745377"/>
    <lineage>
        <taxon>Archaea</taxon>
        <taxon>Methanobacteriati</taxon>
        <taxon>Methanobacteriota</taxon>
        <taxon>Stenosarchaea group</taxon>
        <taxon>Halobacteria</taxon>
        <taxon>Halobacteriales</taxon>
        <taxon>Natrialbaceae</taxon>
        <taxon>Natrarchaeobaculum</taxon>
    </lineage>
</organism>
<evidence type="ECO:0000313" key="2">
    <source>
        <dbReference type="EMBL" id="ARS91683.1"/>
    </source>
</evidence>
<name>A0A2Z2HXR3_9EURY</name>